<name>A0A0E9WXL0_ANGAN</name>
<keyword evidence="1" id="KW-1133">Transmembrane helix</keyword>
<keyword evidence="1" id="KW-0812">Transmembrane</keyword>
<protein>
    <submittedName>
        <fullName evidence="2">Uncharacterized protein</fullName>
    </submittedName>
</protein>
<sequence length="58" mass="6604">MKIRFQILGEVCPITAISITCCHCHLNPKEVLTHMHIHFALIAFQYPLSFSALIILLL</sequence>
<feature type="transmembrane region" description="Helical" evidence="1">
    <location>
        <begin position="37"/>
        <end position="57"/>
    </location>
</feature>
<organism evidence="2">
    <name type="scientific">Anguilla anguilla</name>
    <name type="common">European freshwater eel</name>
    <name type="synonym">Muraena anguilla</name>
    <dbReference type="NCBI Taxonomy" id="7936"/>
    <lineage>
        <taxon>Eukaryota</taxon>
        <taxon>Metazoa</taxon>
        <taxon>Chordata</taxon>
        <taxon>Craniata</taxon>
        <taxon>Vertebrata</taxon>
        <taxon>Euteleostomi</taxon>
        <taxon>Actinopterygii</taxon>
        <taxon>Neopterygii</taxon>
        <taxon>Teleostei</taxon>
        <taxon>Anguilliformes</taxon>
        <taxon>Anguillidae</taxon>
        <taxon>Anguilla</taxon>
    </lineage>
</organism>
<dbReference type="AlphaFoldDB" id="A0A0E9WXL0"/>
<dbReference type="EMBL" id="GBXM01013458">
    <property type="protein sequence ID" value="JAH95119.1"/>
    <property type="molecule type" value="Transcribed_RNA"/>
</dbReference>
<keyword evidence="1" id="KW-0472">Membrane</keyword>
<reference evidence="2" key="1">
    <citation type="submission" date="2014-11" db="EMBL/GenBank/DDBJ databases">
        <authorList>
            <person name="Amaro Gonzalez C."/>
        </authorList>
    </citation>
    <scope>NUCLEOTIDE SEQUENCE</scope>
</reference>
<accession>A0A0E9WXL0</accession>
<proteinExistence type="predicted"/>
<reference evidence="2" key="2">
    <citation type="journal article" date="2015" name="Fish Shellfish Immunol.">
        <title>Early steps in the European eel (Anguilla anguilla)-Vibrio vulnificus interaction in the gills: Role of the RtxA13 toxin.</title>
        <authorList>
            <person name="Callol A."/>
            <person name="Pajuelo D."/>
            <person name="Ebbesson L."/>
            <person name="Teles M."/>
            <person name="MacKenzie S."/>
            <person name="Amaro C."/>
        </authorList>
    </citation>
    <scope>NUCLEOTIDE SEQUENCE</scope>
</reference>
<evidence type="ECO:0000256" key="1">
    <source>
        <dbReference type="SAM" id="Phobius"/>
    </source>
</evidence>
<evidence type="ECO:0000313" key="2">
    <source>
        <dbReference type="EMBL" id="JAH95119.1"/>
    </source>
</evidence>